<feature type="region of interest" description="Disordered" evidence="1">
    <location>
        <begin position="193"/>
        <end position="221"/>
    </location>
</feature>
<feature type="compositionally biased region" description="Basic residues" evidence="1">
    <location>
        <begin position="51"/>
        <end position="70"/>
    </location>
</feature>
<dbReference type="Proteomes" id="UP000218231">
    <property type="component" value="Unassembled WGS sequence"/>
</dbReference>
<feature type="compositionally biased region" description="Low complexity" evidence="1">
    <location>
        <begin position="87"/>
        <end position="104"/>
    </location>
</feature>
<evidence type="ECO:0000313" key="3">
    <source>
        <dbReference type="Proteomes" id="UP000218231"/>
    </source>
</evidence>
<dbReference type="OrthoDB" id="5828686at2759"/>
<accession>A0A2A2KLE4</accession>
<evidence type="ECO:0008006" key="4">
    <source>
        <dbReference type="Google" id="ProtNLM"/>
    </source>
</evidence>
<comment type="caution">
    <text evidence="2">The sequence shown here is derived from an EMBL/GenBank/DDBJ whole genome shotgun (WGS) entry which is preliminary data.</text>
</comment>
<dbReference type="EMBL" id="LIAE01008288">
    <property type="protein sequence ID" value="PAV74700.1"/>
    <property type="molecule type" value="Genomic_DNA"/>
</dbReference>
<feature type="region of interest" description="Disordered" evidence="1">
    <location>
        <begin position="264"/>
        <end position="292"/>
    </location>
</feature>
<feature type="region of interest" description="Disordered" evidence="1">
    <location>
        <begin position="39"/>
        <end position="70"/>
    </location>
</feature>
<feature type="region of interest" description="Disordered" evidence="1">
    <location>
        <begin position="87"/>
        <end position="109"/>
    </location>
</feature>
<dbReference type="AlphaFoldDB" id="A0A2A2KLE4"/>
<name>A0A2A2KLE4_9BILA</name>
<keyword evidence="3" id="KW-1185">Reference proteome</keyword>
<evidence type="ECO:0000313" key="2">
    <source>
        <dbReference type="EMBL" id="PAV74700.1"/>
    </source>
</evidence>
<protein>
    <recommendedName>
        <fullName evidence="4">MAM domain-containing protein</fullName>
    </recommendedName>
</protein>
<sequence>MTPMSISVVLIDRIRIFGEQCKARGAKLLTDLSENTVHRNHTVHEKSPNGIKRHRRKPHRPKNGHSQKMTRHSAENFAAIPALMNKSTPTKRPFKTTTKPTLPTMKSDEDITNPLMATTVTWDSPKPLISTGMGGARELKSNDRFRKLASLPSTKEKMKFSEKNRPLPRPSQSPTLKSNEVVHAASQFDTTVTIERKTTSPPKVRPKLQPYTGPDLPPSQNWKPIGEMLRPPEHISKAVNQLNPLNDLLGADMVNFLDPNYVTKDDGENDEEDKGQINKDTVGPFPSPHSDVRPVEVAIKRGRAGASKLIRSRKITTKSREEGWTERTAATKKVPAILLGADSSDNPNIIRIPLGNETLAMTRQPLTISPSSAIFLHQNLHFPATTDCSTVGGCLFERGLCGWTSPSNIPPALQFKKNSVHLSNFIQARVPPGEISIVQHETFMTEPHTVLFDSLEFRLGTRLVGCCYISHTEMTCPFATLSEATHILWQISKFDCPAETKRILFFCENYGIDEGICGIDNIRIHRTIDVFFLEPCQKNLLSIL</sequence>
<gene>
    <name evidence="2" type="ORF">WR25_15316</name>
</gene>
<feature type="compositionally biased region" description="Basic and acidic residues" evidence="1">
    <location>
        <begin position="154"/>
        <end position="165"/>
    </location>
</feature>
<proteinExistence type="predicted"/>
<feature type="region of interest" description="Disordered" evidence="1">
    <location>
        <begin position="150"/>
        <end position="177"/>
    </location>
</feature>
<evidence type="ECO:0000256" key="1">
    <source>
        <dbReference type="SAM" id="MobiDB-lite"/>
    </source>
</evidence>
<reference evidence="2 3" key="1">
    <citation type="journal article" date="2017" name="Curr. Biol.">
        <title>Genome architecture and evolution of a unichromosomal asexual nematode.</title>
        <authorList>
            <person name="Fradin H."/>
            <person name="Zegar C."/>
            <person name="Gutwein M."/>
            <person name="Lucas J."/>
            <person name="Kovtun M."/>
            <person name="Corcoran D."/>
            <person name="Baugh L.R."/>
            <person name="Kiontke K."/>
            <person name="Gunsalus K."/>
            <person name="Fitch D.H."/>
            <person name="Piano F."/>
        </authorList>
    </citation>
    <scope>NUCLEOTIDE SEQUENCE [LARGE SCALE GENOMIC DNA]</scope>
    <source>
        <strain evidence="2">PF1309</strain>
    </source>
</reference>
<organism evidence="2 3">
    <name type="scientific">Diploscapter pachys</name>
    <dbReference type="NCBI Taxonomy" id="2018661"/>
    <lineage>
        <taxon>Eukaryota</taxon>
        <taxon>Metazoa</taxon>
        <taxon>Ecdysozoa</taxon>
        <taxon>Nematoda</taxon>
        <taxon>Chromadorea</taxon>
        <taxon>Rhabditida</taxon>
        <taxon>Rhabditina</taxon>
        <taxon>Rhabditomorpha</taxon>
        <taxon>Rhabditoidea</taxon>
        <taxon>Rhabditidae</taxon>
        <taxon>Diploscapter</taxon>
    </lineage>
</organism>